<name>A0ABS8FBN7_9FIRM</name>
<evidence type="ECO:0000313" key="3">
    <source>
        <dbReference type="Proteomes" id="UP001430637"/>
    </source>
</evidence>
<protein>
    <recommendedName>
        <fullName evidence="4">Holin-like toxin</fullName>
    </recommendedName>
</protein>
<sequence length="45" mass="5080">MTLAEVFALLAFIVSLLVLLVQVVHVTFDIAWRISHDNGNNDKKK</sequence>
<dbReference type="EMBL" id="JAJEQL010000060">
    <property type="protein sequence ID" value="MCC2200577.1"/>
    <property type="molecule type" value="Genomic_DNA"/>
</dbReference>
<keyword evidence="3" id="KW-1185">Reference proteome</keyword>
<keyword evidence="1" id="KW-1133">Transmembrane helix</keyword>
<dbReference type="RefSeq" id="WP_227621926.1">
    <property type="nucleotide sequence ID" value="NZ_JAJEQL010000060.1"/>
</dbReference>
<dbReference type="Proteomes" id="UP001430637">
    <property type="component" value="Unassembled WGS sequence"/>
</dbReference>
<reference evidence="2" key="1">
    <citation type="submission" date="2021-10" db="EMBL/GenBank/DDBJ databases">
        <title>Anaerobic single-cell dispensing facilitates the cultivation of human gut bacteria.</title>
        <authorList>
            <person name="Afrizal A."/>
        </authorList>
    </citation>
    <scope>NUCLEOTIDE SEQUENCE</scope>
    <source>
        <strain evidence="2">CLA-AA-H233</strain>
    </source>
</reference>
<evidence type="ECO:0000313" key="2">
    <source>
        <dbReference type="EMBL" id="MCC2200577.1"/>
    </source>
</evidence>
<proteinExistence type="predicted"/>
<accession>A0ABS8FBN7</accession>
<keyword evidence="1" id="KW-0472">Membrane</keyword>
<keyword evidence="1" id="KW-0812">Transmembrane</keyword>
<evidence type="ECO:0008006" key="4">
    <source>
        <dbReference type="Google" id="ProtNLM"/>
    </source>
</evidence>
<feature type="transmembrane region" description="Helical" evidence="1">
    <location>
        <begin position="6"/>
        <end position="28"/>
    </location>
</feature>
<comment type="caution">
    <text evidence="2">The sequence shown here is derived from an EMBL/GenBank/DDBJ whole genome shotgun (WGS) entry which is preliminary data.</text>
</comment>
<evidence type="ECO:0000256" key="1">
    <source>
        <dbReference type="SAM" id="Phobius"/>
    </source>
</evidence>
<organism evidence="2 3">
    <name type="scientific">Faecalibacterium butyricigenerans</name>
    <dbReference type="NCBI Taxonomy" id="1851427"/>
    <lineage>
        <taxon>Bacteria</taxon>
        <taxon>Bacillati</taxon>
        <taxon>Bacillota</taxon>
        <taxon>Clostridia</taxon>
        <taxon>Eubacteriales</taxon>
        <taxon>Oscillospiraceae</taxon>
        <taxon>Faecalibacterium</taxon>
    </lineage>
</organism>
<gene>
    <name evidence="2" type="ORF">LKD23_12640</name>
</gene>